<dbReference type="PANTHER" id="PTHR34846:SF10">
    <property type="entry name" value="CYTOPLASMIC PROTEIN"/>
    <property type="match status" value="1"/>
</dbReference>
<accession>A0A1M5XAB3</accession>
<protein>
    <submittedName>
        <fullName evidence="2">Carboxymuconolactone decarboxylase family protein</fullName>
    </submittedName>
</protein>
<dbReference type="InterPro" id="IPR029032">
    <property type="entry name" value="AhpD-like"/>
</dbReference>
<keyword evidence="3" id="KW-1185">Reference proteome</keyword>
<dbReference type="SUPFAM" id="SSF69118">
    <property type="entry name" value="AhpD-like"/>
    <property type="match status" value="1"/>
</dbReference>
<dbReference type="InterPro" id="IPR004675">
    <property type="entry name" value="AhpD_core"/>
</dbReference>
<dbReference type="PANTHER" id="PTHR34846">
    <property type="entry name" value="4-CARBOXYMUCONOLACTONE DECARBOXYLASE FAMILY PROTEIN (AFU_ORTHOLOGUE AFUA_6G11590)"/>
    <property type="match status" value="1"/>
</dbReference>
<dbReference type="AlphaFoldDB" id="A0A1M5XAB3"/>
<dbReference type="OrthoDB" id="9801997at2"/>
<dbReference type="Proteomes" id="UP000184608">
    <property type="component" value="Unassembled WGS sequence"/>
</dbReference>
<evidence type="ECO:0000313" key="3">
    <source>
        <dbReference type="Proteomes" id="UP000184608"/>
    </source>
</evidence>
<dbReference type="RefSeq" id="WP_073602832.1">
    <property type="nucleotide sequence ID" value="NZ_FQXZ01000010.1"/>
</dbReference>
<reference evidence="2 3" key="1">
    <citation type="submission" date="2016-11" db="EMBL/GenBank/DDBJ databases">
        <authorList>
            <person name="Jaros S."/>
            <person name="Januszkiewicz K."/>
            <person name="Wedrychowicz H."/>
        </authorList>
    </citation>
    <scope>NUCLEOTIDE SEQUENCE [LARGE SCALE GENOMIC DNA]</scope>
    <source>
        <strain evidence="2 3">CECT 7868</strain>
    </source>
</reference>
<dbReference type="EMBL" id="FQXZ01000010">
    <property type="protein sequence ID" value="SHH96805.1"/>
    <property type="molecule type" value="Genomic_DNA"/>
</dbReference>
<dbReference type="GO" id="GO:0051920">
    <property type="term" value="F:peroxiredoxin activity"/>
    <property type="evidence" value="ECO:0007669"/>
    <property type="project" value="InterPro"/>
</dbReference>
<name>A0A1M5XAB3_9VIBR</name>
<evidence type="ECO:0000259" key="1">
    <source>
        <dbReference type="Pfam" id="PF02627"/>
    </source>
</evidence>
<organism evidence="2 3">
    <name type="scientific">Vibrio aerogenes CECT 7868</name>
    <dbReference type="NCBI Taxonomy" id="1216006"/>
    <lineage>
        <taxon>Bacteria</taxon>
        <taxon>Pseudomonadati</taxon>
        <taxon>Pseudomonadota</taxon>
        <taxon>Gammaproteobacteria</taxon>
        <taxon>Vibrionales</taxon>
        <taxon>Vibrionaceae</taxon>
        <taxon>Vibrio</taxon>
    </lineage>
</organism>
<proteinExistence type="predicted"/>
<feature type="domain" description="Carboxymuconolactone decarboxylase-like" evidence="1">
    <location>
        <begin position="34"/>
        <end position="98"/>
    </location>
</feature>
<dbReference type="STRING" id="1216006.VA7868_01065"/>
<dbReference type="Pfam" id="PF02627">
    <property type="entry name" value="CMD"/>
    <property type="match status" value="1"/>
</dbReference>
<evidence type="ECO:0000313" key="2">
    <source>
        <dbReference type="EMBL" id="SHH96805.1"/>
    </source>
</evidence>
<dbReference type="Gene3D" id="1.20.1290.10">
    <property type="entry name" value="AhpD-like"/>
    <property type="match status" value="1"/>
</dbReference>
<sequence length="155" mass="17353">MSQRANYYQSAPQVFDLLLKQESMLKTQFESIPALGETLLELIKLRVSQINQCAFCLEMHSTQASESGESYARMIALNAWQDSPLFRESEKQALQFAEQLATGQSIPQAHYEALIDTFGESGLTYLTLAINAISGWNRVVKVFLPEVGSWRQAGS</sequence>
<dbReference type="InterPro" id="IPR003779">
    <property type="entry name" value="CMD-like"/>
</dbReference>
<gene>
    <name evidence="2" type="ORF">VA7868_01065</name>
</gene>
<dbReference type="NCBIfam" id="TIGR00778">
    <property type="entry name" value="ahpD_dom"/>
    <property type="match status" value="1"/>
</dbReference>